<accession>A0A8I0G1C0</accession>
<reference evidence="1" key="2">
    <citation type="submission" date="2020-09" db="EMBL/GenBank/DDBJ databases">
        <title>Novel species in genus Aeromicrobium.</title>
        <authorList>
            <person name="Zhang G."/>
        </authorList>
    </citation>
    <scope>NUCLEOTIDE SEQUENCE</scope>
    <source>
        <strain evidence="1">SSW1-57</strain>
    </source>
</reference>
<dbReference type="EMBL" id="JACWMT010000003">
    <property type="protein sequence ID" value="MBD1271722.1"/>
    <property type="molecule type" value="Genomic_DNA"/>
</dbReference>
<keyword evidence="3" id="KW-1185">Reference proteome</keyword>
<evidence type="ECO:0000313" key="3">
    <source>
        <dbReference type="Proteomes" id="UP000587211"/>
    </source>
</evidence>
<dbReference type="Proteomes" id="UP000587211">
    <property type="component" value="Unassembled WGS sequence"/>
</dbReference>
<evidence type="ECO:0000313" key="1">
    <source>
        <dbReference type="EMBL" id="MBD1271722.1"/>
    </source>
</evidence>
<evidence type="ECO:0000313" key="2">
    <source>
        <dbReference type="EMBL" id="NYI37530.1"/>
    </source>
</evidence>
<dbReference type="RefSeq" id="WP_179424035.1">
    <property type="nucleotide sequence ID" value="NZ_BAAAMP010000003.1"/>
</dbReference>
<organism evidence="1 4">
    <name type="scientific">Aeromicrobium tamlense</name>
    <dbReference type="NCBI Taxonomy" id="375541"/>
    <lineage>
        <taxon>Bacteria</taxon>
        <taxon>Bacillati</taxon>
        <taxon>Actinomycetota</taxon>
        <taxon>Actinomycetes</taxon>
        <taxon>Propionibacteriales</taxon>
        <taxon>Nocardioidaceae</taxon>
        <taxon>Aeromicrobium</taxon>
    </lineage>
</organism>
<dbReference type="AlphaFoldDB" id="A0A8I0G1C0"/>
<dbReference type="EMBL" id="JACBZN010000001">
    <property type="protein sequence ID" value="NYI37530.1"/>
    <property type="molecule type" value="Genomic_DNA"/>
</dbReference>
<name>A0A8I0G1C0_9ACTN</name>
<reference evidence="2 3" key="1">
    <citation type="submission" date="2020-07" db="EMBL/GenBank/DDBJ databases">
        <title>Sequencing the genomes of 1000 actinobacteria strains.</title>
        <authorList>
            <person name="Klenk H.-P."/>
        </authorList>
    </citation>
    <scope>NUCLEOTIDE SEQUENCE [LARGE SCALE GENOMIC DNA]</scope>
    <source>
        <strain evidence="2 3">DSM 19087</strain>
    </source>
</reference>
<sequence>MELPELASELREVLVSAMTDPEDHVRTTALRAAPILYPDSEELATALTRFGEREENAELLSFVLHSAQGLDPKMVDELVQGLSASRSGGPAVPDLIEGSDESELHELARVWAAVHIELFAVLPDSRCADTLRSWYTDPTEHRIQFEAAMSVMRSRLSFERTASERAKFMELVAVAASTLSERLRAPSVDAAVIKAADQLVTELYFASGAYESSSYPERPTDEQRAAWYLQAKPILRAMTSSFHPRTAYDLLQILQSLVDVDPPEVFDAISDCVVGSPALRYETLGVATVVEIVGQYLAFHRATVLHDPIRLNQLRQILETFADAGWPEALHLSYSLNDAFR</sequence>
<comment type="caution">
    <text evidence="1">The sequence shown here is derived from an EMBL/GenBank/DDBJ whole genome shotgun (WGS) entry which is preliminary data.</text>
</comment>
<dbReference type="InterPro" id="IPR016024">
    <property type="entry name" value="ARM-type_fold"/>
</dbReference>
<gene>
    <name evidence="2" type="ORF">BJ975_000905</name>
    <name evidence="1" type="ORF">IDH50_15870</name>
</gene>
<protein>
    <submittedName>
        <fullName evidence="1">Uncharacterized protein</fullName>
    </submittedName>
</protein>
<evidence type="ECO:0000313" key="4">
    <source>
        <dbReference type="Proteomes" id="UP000659061"/>
    </source>
</evidence>
<proteinExistence type="predicted"/>
<dbReference type="Proteomes" id="UP000659061">
    <property type="component" value="Unassembled WGS sequence"/>
</dbReference>
<dbReference type="SUPFAM" id="SSF48371">
    <property type="entry name" value="ARM repeat"/>
    <property type="match status" value="1"/>
</dbReference>